<organism evidence="1 2">
    <name type="scientific">Candidatus Fimimonas merdipullorum</name>
    <dbReference type="NCBI Taxonomy" id="2840822"/>
    <lineage>
        <taxon>Bacteria</taxon>
        <taxon>Pseudomonadati</taxon>
        <taxon>Myxococcota</taxon>
        <taxon>Myxococcia</taxon>
        <taxon>Myxococcales</taxon>
        <taxon>Cystobacterineae</taxon>
        <taxon>Myxococcaceae</taxon>
        <taxon>Myxococcaceae incertae sedis</taxon>
        <taxon>Candidatus Fimimonas</taxon>
    </lineage>
</organism>
<dbReference type="AlphaFoldDB" id="A0A9D1SPI0"/>
<proteinExistence type="predicted"/>
<reference evidence="1" key="2">
    <citation type="journal article" date="2021" name="PeerJ">
        <title>Extensive microbial diversity within the chicken gut microbiome revealed by metagenomics and culture.</title>
        <authorList>
            <person name="Gilroy R."/>
            <person name="Ravi A."/>
            <person name="Getino M."/>
            <person name="Pursley I."/>
            <person name="Horton D.L."/>
            <person name="Alikhan N.F."/>
            <person name="Baker D."/>
            <person name="Gharbi K."/>
            <person name="Hall N."/>
            <person name="Watson M."/>
            <person name="Adriaenssens E.M."/>
            <person name="Foster-Nyarko E."/>
            <person name="Jarju S."/>
            <person name="Secka A."/>
            <person name="Antonio M."/>
            <person name="Oren A."/>
            <person name="Chaudhuri R.R."/>
            <person name="La Ragione R."/>
            <person name="Hildebrand F."/>
            <person name="Pallen M.J."/>
        </authorList>
    </citation>
    <scope>NUCLEOTIDE SEQUENCE</scope>
    <source>
        <strain evidence="1">ChiHjej12B11-7776</strain>
    </source>
</reference>
<comment type="caution">
    <text evidence="1">The sequence shown here is derived from an EMBL/GenBank/DDBJ whole genome shotgun (WGS) entry which is preliminary data.</text>
</comment>
<dbReference type="Proteomes" id="UP000886852">
    <property type="component" value="Unassembled WGS sequence"/>
</dbReference>
<name>A0A9D1SPI0_9BACT</name>
<protein>
    <submittedName>
        <fullName evidence="1">Uncharacterized protein</fullName>
    </submittedName>
</protein>
<gene>
    <name evidence="1" type="ORF">IAC72_00005</name>
</gene>
<accession>A0A9D1SPI0</accession>
<feature type="non-terminal residue" evidence="1">
    <location>
        <position position="1"/>
    </location>
</feature>
<evidence type="ECO:0000313" key="2">
    <source>
        <dbReference type="Proteomes" id="UP000886852"/>
    </source>
</evidence>
<dbReference type="EMBL" id="DVOC01000001">
    <property type="protein sequence ID" value="HIU90384.1"/>
    <property type="molecule type" value="Genomic_DNA"/>
</dbReference>
<evidence type="ECO:0000313" key="1">
    <source>
        <dbReference type="EMBL" id="HIU90384.1"/>
    </source>
</evidence>
<sequence length="133" mass="15614">LNSVKQAIEQDIVFEGKDMREASEKLVEFLMAHNDEILIIRKGNSVHYEAFVNFIVEAISKKVREMLKNSFPEIDEKIKNPDFYSAVAEGFLTSLFKVLSNDQPAETQKRNVRELITFFFGHMTDRFYHYEEE</sequence>
<reference evidence="1" key="1">
    <citation type="submission" date="2020-10" db="EMBL/GenBank/DDBJ databases">
        <authorList>
            <person name="Gilroy R."/>
        </authorList>
    </citation>
    <scope>NUCLEOTIDE SEQUENCE</scope>
    <source>
        <strain evidence="1">ChiHjej12B11-7776</strain>
    </source>
</reference>